<dbReference type="AlphaFoldDB" id="A0A562Y779"/>
<dbReference type="InterPro" id="IPR036390">
    <property type="entry name" value="WH_DNA-bd_sf"/>
</dbReference>
<protein>
    <submittedName>
        <fullName evidence="2">Uncharacterized protein</fullName>
    </submittedName>
</protein>
<feature type="transmembrane region" description="Helical" evidence="1">
    <location>
        <begin position="64"/>
        <end position="89"/>
    </location>
</feature>
<dbReference type="RefSeq" id="WP_133357631.1">
    <property type="nucleotide sequence ID" value="NZ_SMZJ02000022.1"/>
</dbReference>
<organism evidence="2 3">
    <name type="scientific">Seonamhaeicola sediminis</name>
    <dbReference type="NCBI Taxonomy" id="2528206"/>
    <lineage>
        <taxon>Bacteria</taxon>
        <taxon>Pseudomonadati</taxon>
        <taxon>Bacteroidota</taxon>
        <taxon>Flavobacteriia</taxon>
        <taxon>Flavobacteriales</taxon>
        <taxon>Flavobacteriaceae</taxon>
    </lineage>
</organism>
<name>A0A562Y779_9FLAO</name>
<dbReference type="EMBL" id="SMZJ02000022">
    <property type="protein sequence ID" value="TWO30400.1"/>
    <property type="molecule type" value="Genomic_DNA"/>
</dbReference>
<evidence type="ECO:0000313" key="3">
    <source>
        <dbReference type="Proteomes" id="UP000295814"/>
    </source>
</evidence>
<dbReference type="SUPFAM" id="SSF46785">
    <property type="entry name" value="Winged helix' DNA-binding domain"/>
    <property type="match status" value="1"/>
</dbReference>
<keyword evidence="1" id="KW-0472">Membrane</keyword>
<keyword evidence="3" id="KW-1185">Reference proteome</keyword>
<reference evidence="2 3" key="1">
    <citation type="submission" date="2019-03" db="EMBL/GenBank/DDBJ databases">
        <authorList>
            <person name="Zhong Y.L."/>
        </authorList>
    </citation>
    <scope>NUCLEOTIDE SEQUENCE [LARGE SCALE GENOMIC DNA]</scope>
    <source>
        <strain evidence="2 3">W255</strain>
    </source>
</reference>
<sequence>MKEFISNFFKISNERLKNPLLFSFLLSWIAFNWRPIFTLLLSDKEIENRITYISENFNEIEYTLYYPLIFSIGYVLALPYLTWLIEVLAQFAKIGRKRNLISEQLSDLRDKQKIAREEYKYEQERAGNAELSQMNSKIEELTHSNTEKDKTIERLKIDLTESRKELRKLEQYISLENPDETELNDEIKKELDKEYEEFLKTEVSTYFEEIGSEISQFKSIPKNTDEIVIEKLIYSGLIKRIDDEENQRRYYVLTKKGKHFWRNYVLSKKIMTKEELDKLDELPF</sequence>
<comment type="caution">
    <text evidence="2">The sequence shown here is derived from an EMBL/GenBank/DDBJ whole genome shotgun (WGS) entry which is preliminary data.</text>
</comment>
<evidence type="ECO:0000313" key="2">
    <source>
        <dbReference type="EMBL" id="TWO30400.1"/>
    </source>
</evidence>
<dbReference type="Proteomes" id="UP000295814">
    <property type="component" value="Unassembled WGS sequence"/>
</dbReference>
<keyword evidence="1" id="KW-1133">Transmembrane helix</keyword>
<feature type="transmembrane region" description="Helical" evidence="1">
    <location>
        <begin position="20"/>
        <end position="41"/>
    </location>
</feature>
<dbReference type="OrthoDB" id="1443905at2"/>
<evidence type="ECO:0000256" key="1">
    <source>
        <dbReference type="SAM" id="Phobius"/>
    </source>
</evidence>
<proteinExistence type="predicted"/>
<gene>
    <name evidence="2" type="ORF">E1J38_014780</name>
</gene>
<accession>A0A562Y779</accession>
<keyword evidence="1" id="KW-0812">Transmembrane</keyword>
<reference evidence="2 3" key="2">
    <citation type="submission" date="2019-07" db="EMBL/GenBank/DDBJ databases">
        <title>Seonamhaeicola sp. W255 draft genome.</title>
        <authorList>
            <person name="Zhang X.-Y."/>
            <person name="Zhang R."/>
            <person name="Zhong Y.-L."/>
            <person name="Du Z.-J."/>
        </authorList>
    </citation>
    <scope>NUCLEOTIDE SEQUENCE [LARGE SCALE GENOMIC DNA]</scope>
    <source>
        <strain evidence="2 3">W255</strain>
    </source>
</reference>